<dbReference type="GO" id="GO:0006011">
    <property type="term" value="P:UDP-alpha-D-glucose metabolic process"/>
    <property type="evidence" value="ECO:0007669"/>
    <property type="project" value="InterPro"/>
</dbReference>
<dbReference type="AlphaFoldDB" id="A0A451DCC1"/>
<dbReference type="OrthoDB" id="9803306at2"/>
<dbReference type="GO" id="GO:0003983">
    <property type="term" value="F:UTP:glucose-1-phosphate uridylyltransferase activity"/>
    <property type="evidence" value="ECO:0007669"/>
    <property type="project" value="UniProtKB-EC"/>
</dbReference>
<evidence type="ECO:0000256" key="3">
    <source>
        <dbReference type="ARBA" id="ARBA00019048"/>
    </source>
</evidence>
<dbReference type="InterPro" id="IPR005771">
    <property type="entry name" value="GalU_uridylyltTrfase_bac/arc"/>
</dbReference>
<evidence type="ECO:0000313" key="12">
    <source>
        <dbReference type="EMBL" id="VFP84079.1"/>
    </source>
</evidence>
<keyword evidence="4 12" id="KW-0808">Transferase</keyword>
<evidence type="ECO:0000256" key="6">
    <source>
        <dbReference type="ARBA" id="ARBA00031455"/>
    </source>
</evidence>
<gene>
    <name evidence="12" type="primary">galU</name>
    <name evidence="12" type="ORF">ERCILAFE3058_178</name>
</gene>
<feature type="domain" description="Nucleotidyl transferase" evidence="11">
    <location>
        <begin position="10"/>
        <end position="278"/>
    </location>
</feature>
<comment type="function">
    <text evidence="9">May play a role in stationary phase survival.</text>
</comment>
<organism evidence="12 13">
    <name type="scientific">Candidatus Erwinia haradaeae</name>
    <dbReference type="NCBI Taxonomy" id="1922217"/>
    <lineage>
        <taxon>Bacteria</taxon>
        <taxon>Pseudomonadati</taxon>
        <taxon>Pseudomonadota</taxon>
        <taxon>Gammaproteobacteria</taxon>
        <taxon>Enterobacterales</taxon>
        <taxon>Erwiniaceae</taxon>
        <taxon>Erwinia</taxon>
    </lineage>
</organism>
<name>A0A451DCC1_9GAMM</name>
<dbReference type="InterPro" id="IPR029044">
    <property type="entry name" value="Nucleotide-diphossugar_trans"/>
</dbReference>
<comment type="catalytic activity">
    <reaction evidence="10">
        <text>alpha-D-glucose 1-phosphate + UTP + H(+) = UDP-alpha-D-glucose + diphosphate</text>
        <dbReference type="Rhea" id="RHEA:19889"/>
        <dbReference type="ChEBI" id="CHEBI:15378"/>
        <dbReference type="ChEBI" id="CHEBI:33019"/>
        <dbReference type="ChEBI" id="CHEBI:46398"/>
        <dbReference type="ChEBI" id="CHEBI:58601"/>
        <dbReference type="ChEBI" id="CHEBI:58885"/>
        <dbReference type="EC" id="2.7.7.9"/>
    </reaction>
</comment>
<reference evidence="12 13" key="1">
    <citation type="submission" date="2019-02" db="EMBL/GenBank/DDBJ databases">
        <authorList>
            <person name="Manzano-Marin A."/>
            <person name="Manzano-Marin A."/>
        </authorList>
    </citation>
    <scope>NUCLEOTIDE SEQUENCE [LARGE SCALE GENOMIC DNA]</scope>
    <source>
        <strain evidence="12 13">ErCilaricifoliae</strain>
    </source>
</reference>
<dbReference type="EMBL" id="LR217720">
    <property type="protein sequence ID" value="VFP84079.1"/>
    <property type="molecule type" value="Genomic_DNA"/>
</dbReference>
<evidence type="ECO:0000256" key="4">
    <source>
        <dbReference type="ARBA" id="ARBA00022679"/>
    </source>
</evidence>
<dbReference type="CDD" id="cd02541">
    <property type="entry name" value="UGPase_prokaryotic"/>
    <property type="match status" value="1"/>
</dbReference>
<dbReference type="Pfam" id="PF00483">
    <property type="entry name" value="NTP_transferase"/>
    <property type="match status" value="1"/>
</dbReference>
<dbReference type="PANTHER" id="PTHR43197:SF1">
    <property type="entry name" value="UTP--GLUCOSE-1-PHOSPHATE URIDYLYLTRANSFERASE"/>
    <property type="match status" value="1"/>
</dbReference>
<evidence type="ECO:0000256" key="8">
    <source>
        <dbReference type="ARBA" id="ARBA00032341"/>
    </source>
</evidence>
<evidence type="ECO:0000256" key="9">
    <source>
        <dbReference type="ARBA" id="ARBA00037294"/>
    </source>
</evidence>
<comment type="similarity">
    <text evidence="1">Belongs to the UDPGP type 2 family.</text>
</comment>
<dbReference type="Gene3D" id="3.90.550.10">
    <property type="entry name" value="Spore Coat Polysaccharide Biosynthesis Protein SpsA, Chain A"/>
    <property type="match status" value="1"/>
</dbReference>
<keyword evidence="5 12" id="KW-0548">Nucleotidyltransferase</keyword>
<dbReference type="InterPro" id="IPR005835">
    <property type="entry name" value="NTP_transferase_dom"/>
</dbReference>
<evidence type="ECO:0000256" key="10">
    <source>
        <dbReference type="ARBA" id="ARBA00048128"/>
    </source>
</evidence>
<evidence type="ECO:0000259" key="11">
    <source>
        <dbReference type="Pfam" id="PF00483"/>
    </source>
</evidence>
<dbReference type="SUPFAM" id="SSF53448">
    <property type="entry name" value="Nucleotide-diphospho-sugar transferases"/>
    <property type="match status" value="1"/>
</dbReference>
<proteinExistence type="inferred from homology"/>
<protein>
    <recommendedName>
        <fullName evidence="3">UTP--glucose-1-phosphate uridylyltransferase</fullName>
        <ecNumber evidence="2">2.7.7.9</ecNumber>
    </recommendedName>
    <alternativeName>
        <fullName evidence="6">Alpha-D-glucosyl-1-phosphate uridylyltransferase</fullName>
    </alternativeName>
    <alternativeName>
        <fullName evidence="7">UDP-glucose pyrophosphorylase</fullName>
    </alternativeName>
    <alternativeName>
        <fullName evidence="8">Uridine diphosphoglucose pyrophosphorylase</fullName>
    </alternativeName>
</protein>
<evidence type="ECO:0000256" key="5">
    <source>
        <dbReference type="ARBA" id="ARBA00022695"/>
    </source>
</evidence>
<evidence type="ECO:0000256" key="2">
    <source>
        <dbReference type="ARBA" id="ARBA00012415"/>
    </source>
</evidence>
<evidence type="ECO:0000256" key="7">
    <source>
        <dbReference type="ARBA" id="ARBA00031959"/>
    </source>
</evidence>
<evidence type="ECO:0000256" key="1">
    <source>
        <dbReference type="ARBA" id="ARBA00006890"/>
    </source>
</evidence>
<dbReference type="PANTHER" id="PTHR43197">
    <property type="entry name" value="UTP--GLUCOSE-1-PHOSPHATE URIDYLYLTRANSFERASE"/>
    <property type="match status" value="1"/>
</dbReference>
<dbReference type="RefSeq" id="WP_157989608.1">
    <property type="nucleotide sequence ID" value="NZ_LR217720.1"/>
</dbReference>
<accession>A0A451DCC1</accession>
<sequence>MSTRHSNIMKAVIPVAGFGTRMLPVTKEVPKEMLPLVDKPLIQYVVHECISAGIHDIVLVTNSSKKSIRQYFDSNIELETILEKRKKQKILKDIQSICPPYVTIMQVQQELAQGLGHALSCAWPIIGYNPVTIILPDVVLDQYTSDLSQDNLAAMIKRFNQTHYSQIMVKPVNDVTNYGVVHCLDNQFKPANHSTIVDVIEKPIQHKTPSNLAIVGRYVLSAKIWPLLTQITPGRNREIQLTDAIALLIKQEKTEAYFLKGESYDCGDKLGYMQAFFKYSMHHKLLGNKFQAWLHSTQC</sequence>
<dbReference type="Proteomes" id="UP000294418">
    <property type="component" value="Chromosome"/>
</dbReference>
<evidence type="ECO:0000313" key="13">
    <source>
        <dbReference type="Proteomes" id="UP000294418"/>
    </source>
</evidence>
<dbReference type="EC" id="2.7.7.9" evidence="2"/>